<proteinExistence type="predicted"/>
<keyword evidence="2" id="KW-1185">Reference proteome</keyword>
<dbReference type="EMBL" id="BGPR01001414">
    <property type="protein sequence ID" value="GBM53358.1"/>
    <property type="molecule type" value="Genomic_DNA"/>
</dbReference>
<dbReference type="AlphaFoldDB" id="A0A4Y2GLK5"/>
<organism evidence="1 2">
    <name type="scientific">Araneus ventricosus</name>
    <name type="common">Orbweaver spider</name>
    <name type="synonym">Epeira ventricosa</name>
    <dbReference type="NCBI Taxonomy" id="182803"/>
    <lineage>
        <taxon>Eukaryota</taxon>
        <taxon>Metazoa</taxon>
        <taxon>Ecdysozoa</taxon>
        <taxon>Arthropoda</taxon>
        <taxon>Chelicerata</taxon>
        <taxon>Arachnida</taxon>
        <taxon>Araneae</taxon>
        <taxon>Araneomorphae</taxon>
        <taxon>Entelegynae</taxon>
        <taxon>Araneoidea</taxon>
        <taxon>Araneidae</taxon>
        <taxon>Araneus</taxon>
    </lineage>
</organism>
<dbReference type="SUPFAM" id="SSF161270">
    <property type="entry name" value="PspA lactotransferrin-binding region"/>
    <property type="match status" value="1"/>
</dbReference>
<accession>A0A4Y2GLK5</accession>
<sequence length="97" mass="11592">MSEDNFSPEDITKHAEYQEEKKGCPPRVCEIEICNELQELEKSKYDTRKLRKRARIQLKKSDPDTPEVSRLKEEIARYYNEVAEWDRKIARYGKCPI</sequence>
<gene>
    <name evidence="1" type="ORF">AVEN_165034_1</name>
</gene>
<evidence type="ECO:0000313" key="1">
    <source>
        <dbReference type="EMBL" id="GBM53358.1"/>
    </source>
</evidence>
<comment type="caution">
    <text evidence="1">The sequence shown here is derived from an EMBL/GenBank/DDBJ whole genome shotgun (WGS) entry which is preliminary data.</text>
</comment>
<name>A0A4Y2GLK5_ARAVE</name>
<reference evidence="1 2" key="1">
    <citation type="journal article" date="2019" name="Sci. Rep.">
        <title>Orb-weaving spider Araneus ventricosus genome elucidates the spidroin gene catalogue.</title>
        <authorList>
            <person name="Kono N."/>
            <person name="Nakamura H."/>
            <person name="Ohtoshi R."/>
            <person name="Moran D.A.P."/>
            <person name="Shinohara A."/>
            <person name="Yoshida Y."/>
            <person name="Fujiwara M."/>
            <person name="Mori M."/>
            <person name="Tomita M."/>
            <person name="Arakawa K."/>
        </authorList>
    </citation>
    <scope>NUCLEOTIDE SEQUENCE [LARGE SCALE GENOMIC DNA]</scope>
</reference>
<evidence type="ECO:0000313" key="2">
    <source>
        <dbReference type="Proteomes" id="UP000499080"/>
    </source>
</evidence>
<dbReference type="Proteomes" id="UP000499080">
    <property type="component" value="Unassembled WGS sequence"/>
</dbReference>
<protein>
    <submittedName>
        <fullName evidence="1">Uncharacterized protein</fullName>
    </submittedName>
</protein>